<proteinExistence type="predicted"/>
<dbReference type="EMBL" id="UINC01028646">
    <property type="protein sequence ID" value="SVB10000.1"/>
    <property type="molecule type" value="Genomic_DNA"/>
</dbReference>
<dbReference type="Pfam" id="PF04371">
    <property type="entry name" value="PAD_porph"/>
    <property type="match status" value="1"/>
</dbReference>
<dbReference type="Gene3D" id="3.75.10.10">
    <property type="entry name" value="L-arginine/glycine Amidinotransferase, Chain A"/>
    <property type="match status" value="1"/>
</dbReference>
<name>A0A382B850_9ZZZZ</name>
<dbReference type="GO" id="GO:0047632">
    <property type="term" value="F:agmatine deiminase activity"/>
    <property type="evidence" value="ECO:0007669"/>
    <property type="project" value="TreeGrafter"/>
</dbReference>
<feature type="non-terminal residue" evidence="2">
    <location>
        <position position="56"/>
    </location>
</feature>
<evidence type="ECO:0000313" key="2">
    <source>
        <dbReference type="EMBL" id="SVB10000.1"/>
    </source>
</evidence>
<protein>
    <recommendedName>
        <fullName evidence="3">Agmatine deiminase</fullName>
    </recommendedName>
</protein>
<dbReference type="PANTHER" id="PTHR31377:SF0">
    <property type="entry name" value="AGMATINE DEIMINASE-RELATED"/>
    <property type="match status" value="1"/>
</dbReference>
<organism evidence="2">
    <name type="scientific">marine metagenome</name>
    <dbReference type="NCBI Taxonomy" id="408172"/>
    <lineage>
        <taxon>unclassified sequences</taxon>
        <taxon>metagenomes</taxon>
        <taxon>ecological metagenomes</taxon>
    </lineage>
</organism>
<keyword evidence="1" id="KW-0378">Hydrolase</keyword>
<reference evidence="2" key="1">
    <citation type="submission" date="2018-05" db="EMBL/GenBank/DDBJ databases">
        <authorList>
            <person name="Lanie J.A."/>
            <person name="Ng W.-L."/>
            <person name="Kazmierczak K.M."/>
            <person name="Andrzejewski T.M."/>
            <person name="Davidsen T.M."/>
            <person name="Wayne K.J."/>
            <person name="Tettelin H."/>
            <person name="Glass J.I."/>
            <person name="Rusch D."/>
            <person name="Podicherti R."/>
            <person name="Tsui H.-C.T."/>
            <person name="Winkler M.E."/>
        </authorList>
    </citation>
    <scope>NUCLEOTIDE SEQUENCE</scope>
</reference>
<dbReference type="InterPro" id="IPR007466">
    <property type="entry name" value="Peptidyl-Arg-deiminase_porph"/>
</dbReference>
<dbReference type="SUPFAM" id="SSF55909">
    <property type="entry name" value="Pentein"/>
    <property type="match status" value="1"/>
</dbReference>
<evidence type="ECO:0000256" key="1">
    <source>
        <dbReference type="ARBA" id="ARBA00022801"/>
    </source>
</evidence>
<dbReference type="AlphaFoldDB" id="A0A382B850"/>
<evidence type="ECO:0008006" key="3">
    <source>
        <dbReference type="Google" id="ProtNLM"/>
    </source>
</evidence>
<sequence>MNTPAEDGFYMPPDWGPHERCWMAWPCRLSAWGENIDHACLATAGLARAIMHYEPV</sequence>
<accession>A0A382B850</accession>
<dbReference type="GO" id="GO:0009446">
    <property type="term" value="P:putrescine biosynthetic process"/>
    <property type="evidence" value="ECO:0007669"/>
    <property type="project" value="InterPro"/>
</dbReference>
<dbReference type="GO" id="GO:0004668">
    <property type="term" value="F:protein-arginine deiminase activity"/>
    <property type="evidence" value="ECO:0007669"/>
    <property type="project" value="InterPro"/>
</dbReference>
<dbReference type="PANTHER" id="PTHR31377">
    <property type="entry name" value="AGMATINE DEIMINASE-RELATED"/>
    <property type="match status" value="1"/>
</dbReference>
<gene>
    <name evidence="2" type="ORF">METZ01_LOCUS162854</name>
</gene>